<dbReference type="EMBL" id="JAQNDO010000001">
    <property type="protein sequence ID" value="MDC0748697.1"/>
    <property type="molecule type" value="Genomic_DNA"/>
</dbReference>
<dbReference type="RefSeq" id="WP_271927733.1">
    <property type="nucleotide sequence ID" value="NZ_JAQNDO010000001.1"/>
</dbReference>
<evidence type="ECO:0000256" key="1">
    <source>
        <dbReference type="ARBA" id="ARBA00022729"/>
    </source>
</evidence>
<reference evidence="4 5" key="1">
    <citation type="submission" date="2022-11" db="EMBL/GenBank/DDBJ databases">
        <title>Minimal conservation of predation-associated metabolite biosynthetic gene clusters underscores biosynthetic potential of Myxococcota including descriptions for ten novel species: Archangium lansinium sp. nov., Myxococcus landrumus sp. nov., Nannocystis bai.</title>
        <authorList>
            <person name="Ahearne A."/>
            <person name="Stevens C."/>
            <person name="Dowd S."/>
        </authorList>
    </citation>
    <scope>NUCLEOTIDE SEQUENCE [LARGE SCALE GENOMIC DNA]</scope>
    <source>
        <strain evidence="4 5">RJM3</strain>
    </source>
</reference>
<evidence type="ECO:0000259" key="3">
    <source>
        <dbReference type="Pfam" id="PF13205"/>
    </source>
</evidence>
<dbReference type="Gene3D" id="2.60.40.1220">
    <property type="match status" value="1"/>
</dbReference>
<evidence type="ECO:0000256" key="2">
    <source>
        <dbReference type="SAM" id="MobiDB-lite"/>
    </source>
</evidence>
<sequence length="477" mass="51906">MYHPSLEVMMHAPRFSSIKSPLAALGVLLATLGAAKTASATGMQGHIYMAQCAAEQVTEPRLRAVFDAHLNDLSNGAFFPDSGYTAEDHDQGEIPHWEQYVQGYVELIRARYGDKPLDNPEAAVHVAFLMGLAAHGITDSTFDSLLYERADQVDPGDMDTFDMAMDIFLVHDHPRYYLPEVAVDAKTQSEIFEQKIAHPVTPEAIQKAMSTARSGIFLVANYLYIGADEYGERFPWARQSLRDPRTPGGYPFGARVTMGYYREILRRLDGDPSADAVVIGQYPDEAYPLATLENTRPDGNIVLFFGEGMDRATIDDAVVTVRDGAGAVVPTTVSVYRGDQWANVLRIAAQQPWQPSTKYTATLHKSIKTLAGVSPTEDHVFSFTTCTPASPGGDCPVQVGPPPASSCPKLDAGYTMRPEEMPPEEEEPPPPTNVDPVTQDESSCTAAPARREASAGSLLALAGACMALVARRRGRRP</sequence>
<dbReference type="Proteomes" id="UP001221411">
    <property type="component" value="Unassembled WGS sequence"/>
</dbReference>
<evidence type="ECO:0000313" key="5">
    <source>
        <dbReference type="Proteomes" id="UP001221411"/>
    </source>
</evidence>
<evidence type="ECO:0000313" key="4">
    <source>
        <dbReference type="EMBL" id="MDC0748697.1"/>
    </source>
</evidence>
<feature type="compositionally biased region" description="Polar residues" evidence="2">
    <location>
        <begin position="435"/>
        <end position="445"/>
    </location>
</feature>
<dbReference type="Pfam" id="PF13205">
    <property type="entry name" value="Big_5"/>
    <property type="match status" value="1"/>
</dbReference>
<proteinExistence type="predicted"/>
<name>A0ABT5F3M4_9BACT</name>
<feature type="domain" description="SbsA Ig-like" evidence="3">
    <location>
        <begin position="287"/>
        <end position="385"/>
    </location>
</feature>
<dbReference type="InterPro" id="IPR032812">
    <property type="entry name" value="SbsA_Ig"/>
</dbReference>
<accession>A0ABT5F3M4</accession>
<protein>
    <submittedName>
        <fullName evidence="4">Ig-like domain-containing protein</fullName>
    </submittedName>
</protein>
<dbReference type="InterPro" id="IPR014755">
    <property type="entry name" value="Cu-Rt/internalin_Ig-like"/>
</dbReference>
<feature type="region of interest" description="Disordered" evidence="2">
    <location>
        <begin position="410"/>
        <end position="453"/>
    </location>
</feature>
<organism evidence="4 5">
    <name type="scientific">Polyangium mundeleinium</name>
    <dbReference type="NCBI Taxonomy" id="2995306"/>
    <lineage>
        <taxon>Bacteria</taxon>
        <taxon>Pseudomonadati</taxon>
        <taxon>Myxococcota</taxon>
        <taxon>Polyangia</taxon>
        <taxon>Polyangiales</taxon>
        <taxon>Polyangiaceae</taxon>
        <taxon>Polyangium</taxon>
    </lineage>
</organism>
<gene>
    <name evidence="4" type="ORF">POL67_45635</name>
</gene>
<comment type="caution">
    <text evidence="4">The sequence shown here is derived from an EMBL/GenBank/DDBJ whole genome shotgun (WGS) entry which is preliminary data.</text>
</comment>
<keyword evidence="5" id="KW-1185">Reference proteome</keyword>
<keyword evidence="1" id="KW-0732">Signal</keyword>